<evidence type="ECO:0000313" key="4">
    <source>
        <dbReference type="EMBL" id="CUS52748.1"/>
    </source>
</evidence>
<dbReference type="NCBIfam" id="NF037995">
    <property type="entry name" value="TRAP_S1"/>
    <property type="match status" value="1"/>
</dbReference>
<evidence type="ECO:0000256" key="1">
    <source>
        <dbReference type="ARBA" id="ARBA00009023"/>
    </source>
</evidence>
<dbReference type="Pfam" id="PF03480">
    <property type="entry name" value="DctP"/>
    <property type="match status" value="1"/>
</dbReference>
<gene>
    <name evidence="4" type="ORF">MGWOODY_XGa616</name>
</gene>
<protein>
    <submittedName>
        <fullName evidence="4">TRAP-type C4-dicarboxylate transport system,periplasmic component</fullName>
    </submittedName>
</protein>
<dbReference type="InterPro" id="IPR018389">
    <property type="entry name" value="DctP_fam"/>
</dbReference>
<keyword evidence="3" id="KW-0732">Signal</keyword>
<reference evidence="4" key="1">
    <citation type="submission" date="2015-10" db="EMBL/GenBank/DDBJ databases">
        <authorList>
            <person name="Gilbert D.G."/>
        </authorList>
    </citation>
    <scope>NUCLEOTIDE SEQUENCE</scope>
</reference>
<evidence type="ECO:0000256" key="2">
    <source>
        <dbReference type="ARBA" id="ARBA00022448"/>
    </source>
</evidence>
<dbReference type="GO" id="GO:0055085">
    <property type="term" value="P:transmembrane transport"/>
    <property type="evidence" value="ECO:0007669"/>
    <property type="project" value="InterPro"/>
</dbReference>
<dbReference type="Gene3D" id="3.40.190.170">
    <property type="entry name" value="Bacterial extracellular solute-binding protein, family 7"/>
    <property type="match status" value="1"/>
</dbReference>
<keyword evidence="2" id="KW-0813">Transport</keyword>
<evidence type="ECO:0000256" key="3">
    <source>
        <dbReference type="ARBA" id="ARBA00022729"/>
    </source>
</evidence>
<comment type="similarity">
    <text evidence="1">Belongs to the bacterial solute-binding protein 7 family.</text>
</comment>
<dbReference type="EMBL" id="CZRL01000086">
    <property type="protein sequence ID" value="CUS52748.1"/>
    <property type="molecule type" value="Genomic_DNA"/>
</dbReference>
<organism evidence="4">
    <name type="scientific">hydrothermal vent metagenome</name>
    <dbReference type="NCBI Taxonomy" id="652676"/>
    <lineage>
        <taxon>unclassified sequences</taxon>
        <taxon>metagenomes</taxon>
        <taxon>ecological metagenomes</taxon>
    </lineage>
</organism>
<dbReference type="PANTHER" id="PTHR33376:SF7">
    <property type="entry name" value="C4-DICARBOXYLATE-BINDING PROTEIN DCTB"/>
    <property type="match status" value="1"/>
</dbReference>
<name>A0A160TRT1_9ZZZZ</name>
<sequence>MFRTKIRHVIGATMVTAMAFGSVGVAYSADKVVWNFNVWGGQRAFTKGVEIIKEKLEAAGNGSFELKINYGDALGPKKQNPENIKVGAMEAGQICVGYYPGKYPLLSVMELPFLLPRDINARAKVEMAVLSHPDIVAELTDRWNSKFFGPAFLPAYEFMGNKRIETTDDMKGVKMRISGLNAKALQVFGAVPTMVTATEGYNALQRGTIDSFGFPYSYAFGSYKLYEVSKYVTEGLAMSGFMCLQTVNIDAWNKTPEAVRNALPAAQEAAIAGMIEAYAAADKKWRPIFREKLEVVEVDPATRAKLAAGAGKIWAEWTKKHDGEGRPASKILKFVQEQVSKASGG</sequence>
<dbReference type="AlphaFoldDB" id="A0A160TRT1"/>
<accession>A0A160TRT1</accession>
<dbReference type="PANTHER" id="PTHR33376">
    <property type="match status" value="1"/>
</dbReference>
<dbReference type="InterPro" id="IPR038404">
    <property type="entry name" value="TRAP_DctP_sf"/>
</dbReference>
<proteinExistence type="inferred from homology"/>